<comment type="caution">
    <text evidence="15">The sequence shown here is derived from an EMBL/GenBank/DDBJ whole genome shotgun (WGS) entry which is preliminary data.</text>
</comment>
<keyword evidence="6" id="KW-0408">Iron</keyword>
<dbReference type="InterPro" id="IPR036942">
    <property type="entry name" value="Beta-barrel_TonB_sf"/>
</dbReference>
<evidence type="ECO:0000256" key="4">
    <source>
        <dbReference type="ARBA" id="ARBA00022496"/>
    </source>
</evidence>
<evidence type="ECO:0000256" key="12">
    <source>
        <dbReference type="RuleBase" id="RU003357"/>
    </source>
</evidence>
<dbReference type="Proteomes" id="UP000004200">
    <property type="component" value="Unassembled WGS sequence"/>
</dbReference>
<dbReference type="InterPro" id="IPR039426">
    <property type="entry name" value="TonB-dep_rcpt-like"/>
</dbReference>
<dbReference type="Pfam" id="PF00593">
    <property type="entry name" value="TonB_dep_Rec_b-barrel"/>
    <property type="match status" value="1"/>
</dbReference>
<evidence type="ECO:0000256" key="10">
    <source>
        <dbReference type="ARBA" id="ARBA00023237"/>
    </source>
</evidence>
<dbReference type="PANTHER" id="PTHR32552">
    <property type="entry name" value="FERRICHROME IRON RECEPTOR-RELATED"/>
    <property type="match status" value="1"/>
</dbReference>
<evidence type="ECO:0000256" key="11">
    <source>
        <dbReference type="PROSITE-ProRule" id="PRU01360"/>
    </source>
</evidence>
<evidence type="ECO:0000256" key="8">
    <source>
        <dbReference type="ARBA" id="ARBA00023077"/>
    </source>
</evidence>
<dbReference type="GO" id="GO:0006826">
    <property type="term" value="P:iron ion transport"/>
    <property type="evidence" value="ECO:0007669"/>
    <property type="project" value="UniProtKB-KW"/>
</dbReference>
<evidence type="ECO:0000256" key="5">
    <source>
        <dbReference type="ARBA" id="ARBA00022692"/>
    </source>
</evidence>
<keyword evidence="16" id="KW-1185">Reference proteome</keyword>
<gene>
    <name evidence="15" type="ORF">ThidrDRAFT_4265</name>
</gene>
<dbReference type="STRING" id="765913.ThidrDRAFT_4265"/>
<keyword evidence="2 11" id="KW-0813">Transport</keyword>
<dbReference type="GO" id="GO:0009279">
    <property type="term" value="C:cell outer membrane"/>
    <property type="evidence" value="ECO:0007669"/>
    <property type="project" value="UniProtKB-SubCell"/>
</dbReference>
<evidence type="ECO:0000313" key="16">
    <source>
        <dbReference type="Proteomes" id="UP000004200"/>
    </source>
</evidence>
<sequence length="747" mass="82609">MIIRGIPDLADPRLLPWHAGFRLRPAALALTTSLCLGIPGLAAADANSEDDADAETAAVTLDTLMVTARRSKEMAKDVPFSVTTVTSEEIEDRRLQSLDQLIEQTPGVDFVSNMGLGERNIRIRGIGSIQRTSIDDTAVLINLDGLPLSATNATMSLLDVDQVEVLKGPQGTLFGRNSEAGAINIRTRLPTRWLEGYIRGEIGEDNHYMTEGAVGGPLTETLSGRIAVRASHIDSNVSNLETGDPVTEPRAQTARGSLLWEPTEATSLLLTASYSDQRDGDLNYVLYPYGDTAKAEQDPDIRSDENEAVRFTAEFTHEFEDMVLTILSAYSNASIEGTSNPYEGLSMREAYGMPFDARITTESDQTLWNEEIRLSSRESARIFWVAGANYYRSEHTWDTHDSYNLTDPTDVYNGDMDRDFTTDATAIFGETTIPMPRFERLKFTLGARYTWEDKDVDAHWVPNAYYGGSFGEAWDSDTFSDDYMTGRVAVGYELTPDTNLYAMYSRGHKSGGFVDFANMFAMGGTDEAYKSASIDTYETGFKFESADGRFGLNGAVFLNDVKDDHVLLYDYATNTASAENHDTESKGVELEGLWRATDELTLRASVTYLDTEIKVEGGTSASGIEDGNEMPEVPKWAATLSLNYIKPLPAFLGLSSPTLKADLTNNYVGSRAASAWNIYELSSYNKLDLRVGLEEKGMEVYLWAKNLLDQEYDLFGYYLENYMTGGYSRIGYPGRGRTLGIGVSYLF</sequence>
<organism evidence="15 16">
    <name type="scientific">Thiorhodococcus drewsii AZ1</name>
    <dbReference type="NCBI Taxonomy" id="765913"/>
    <lineage>
        <taxon>Bacteria</taxon>
        <taxon>Pseudomonadati</taxon>
        <taxon>Pseudomonadota</taxon>
        <taxon>Gammaproteobacteria</taxon>
        <taxon>Chromatiales</taxon>
        <taxon>Chromatiaceae</taxon>
        <taxon>Thiorhodococcus</taxon>
    </lineage>
</organism>
<evidence type="ECO:0000256" key="3">
    <source>
        <dbReference type="ARBA" id="ARBA00022452"/>
    </source>
</evidence>
<name>G2E7K2_9GAMM</name>
<dbReference type="eggNOG" id="COG4771">
    <property type="taxonomic scope" value="Bacteria"/>
</dbReference>
<feature type="domain" description="TonB-dependent receptor plug" evidence="14">
    <location>
        <begin position="76"/>
        <end position="181"/>
    </location>
</feature>
<keyword evidence="7" id="KW-0406">Ion transport</keyword>
<reference evidence="15 16" key="1">
    <citation type="submission" date="2011-06" db="EMBL/GenBank/DDBJ databases">
        <title>The draft genome of Thiorhodococcus drewsii AZ1.</title>
        <authorList>
            <consortium name="US DOE Joint Genome Institute (JGI-PGF)"/>
            <person name="Lucas S."/>
            <person name="Han J."/>
            <person name="Lapidus A."/>
            <person name="Cheng J.-F."/>
            <person name="Goodwin L."/>
            <person name="Pitluck S."/>
            <person name="Peters L."/>
            <person name="Land M.L."/>
            <person name="Hauser L."/>
            <person name="Vogl K."/>
            <person name="Liu Z."/>
            <person name="Imhoff J."/>
            <person name="Thiel V."/>
            <person name="Frigaard N.-U."/>
            <person name="Bryant D.A."/>
            <person name="Woyke T.J."/>
        </authorList>
    </citation>
    <scope>NUCLEOTIDE SEQUENCE [LARGE SCALE GENOMIC DNA]</scope>
    <source>
        <strain evidence="15 16">AZ1</strain>
    </source>
</reference>
<dbReference type="PANTHER" id="PTHR32552:SF81">
    <property type="entry name" value="TONB-DEPENDENT OUTER MEMBRANE RECEPTOR"/>
    <property type="match status" value="1"/>
</dbReference>
<comment type="subcellular location">
    <subcellularLocation>
        <location evidence="1 11">Cell outer membrane</location>
        <topology evidence="1 11">Multi-pass membrane protein</topology>
    </subcellularLocation>
</comment>
<keyword evidence="10 11" id="KW-0998">Cell outer membrane</keyword>
<comment type="similarity">
    <text evidence="11 12">Belongs to the TonB-dependent receptor family.</text>
</comment>
<protein>
    <submittedName>
        <fullName evidence="15">TonB-dependent receptor</fullName>
    </submittedName>
</protein>
<keyword evidence="3 11" id="KW-1134">Transmembrane beta strand</keyword>
<dbReference type="Gene3D" id="2.40.170.20">
    <property type="entry name" value="TonB-dependent receptor, beta-barrel domain"/>
    <property type="match status" value="1"/>
</dbReference>
<dbReference type="OrthoDB" id="127311at2"/>
<dbReference type="InterPro" id="IPR012910">
    <property type="entry name" value="Plug_dom"/>
</dbReference>
<dbReference type="RefSeq" id="WP_007042978.1">
    <property type="nucleotide sequence ID" value="NZ_AFWT01000052.1"/>
</dbReference>
<accession>G2E7K2</accession>
<evidence type="ECO:0000313" key="15">
    <source>
        <dbReference type="EMBL" id="EGV27935.1"/>
    </source>
</evidence>
<dbReference type="CDD" id="cd01347">
    <property type="entry name" value="ligand_gated_channel"/>
    <property type="match status" value="1"/>
</dbReference>
<evidence type="ECO:0000259" key="14">
    <source>
        <dbReference type="Pfam" id="PF07715"/>
    </source>
</evidence>
<keyword evidence="4" id="KW-0410">Iron transport</keyword>
<keyword evidence="8 12" id="KW-0798">TonB box</keyword>
<evidence type="ECO:0000256" key="6">
    <source>
        <dbReference type="ARBA" id="ARBA00023004"/>
    </source>
</evidence>
<keyword evidence="15" id="KW-0675">Receptor</keyword>
<evidence type="ECO:0000256" key="2">
    <source>
        <dbReference type="ARBA" id="ARBA00022448"/>
    </source>
</evidence>
<evidence type="ECO:0000256" key="9">
    <source>
        <dbReference type="ARBA" id="ARBA00023136"/>
    </source>
</evidence>
<dbReference type="Pfam" id="PF07715">
    <property type="entry name" value="Plug"/>
    <property type="match status" value="1"/>
</dbReference>
<evidence type="ECO:0000256" key="7">
    <source>
        <dbReference type="ARBA" id="ARBA00023065"/>
    </source>
</evidence>
<keyword evidence="5 11" id="KW-0812">Transmembrane</keyword>
<dbReference type="InterPro" id="IPR000531">
    <property type="entry name" value="Beta-barrel_TonB"/>
</dbReference>
<evidence type="ECO:0000256" key="1">
    <source>
        <dbReference type="ARBA" id="ARBA00004571"/>
    </source>
</evidence>
<feature type="domain" description="TonB-dependent receptor-like beta-barrel" evidence="13">
    <location>
        <begin position="274"/>
        <end position="707"/>
    </location>
</feature>
<dbReference type="PROSITE" id="PS52016">
    <property type="entry name" value="TONB_DEPENDENT_REC_3"/>
    <property type="match status" value="1"/>
</dbReference>
<dbReference type="AlphaFoldDB" id="G2E7K2"/>
<evidence type="ECO:0000259" key="13">
    <source>
        <dbReference type="Pfam" id="PF00593"/>
    </source>
</evidence>
<keyword evidence="9 11" id="KW-0472">Membrane</keyword>
<proteinExistence type="inferred from homology"/>
<dbReference type="PATRIC" id="fig|765913.3.peg.4338"/>
<dbReference type="EMBL" id="AFWT01000052">
    <property type="protein sequence ID" value="EGV27935.1"/>
    <property type="molecule type" value="Genomic_DNA"/>
</dbReference>
<dbReference type="SUPFAM" id="SSF56935">
    <property type="entry name" value="Porins"/>
    <property type="match status" value="1"/>
</dbReference>